<evidence type="ECO:0000313" key="2">
    <source>
        <dbReference type="Proteomes" id="UP000250928"/>
    </source>
</evidence>
<gene>
    <name evidence="1" type="ORF">C3L24_07610</name>
</gene>
<protein>
    <submittedName>
        <fullName evidence="1">Glutamate--cysteine ligase</fullName>
    </submittedName>
</protein>
<dbReference type="GO" id="GO:0016879">
    <property type="term" value="F:ligase activity, forming carbon-nitrogen bonds"/>
    <property type="evidence" value="ECO:0007669"/>
    <property type="project" value="UniProtKB-ARBA"/>
</dbReference>
<dbReference type="AlphaFoldDB" id="A0A6N4DWE4"/>
<dbReference type="PANTHER" id="PTHR36510">
    <property type="entry name" value="GLUTAMATE--CYSTEINE LIGASE 2-RELATED"/>
    <property type="match status" value="1"/>
</dbReference>
<name>A0A6N4DWE4_9GAMM</name>
<dbReference type="Pfam" id="PF04107">
    <property type="entry name" value="GCS2"/>
    <property type="match status" value="1"/>
</dbReference>
<dbReference type="PIRSF" id="PIRSF012666">
    <property type="entry name" value="UCP012666"/>
    <property type="match status" value="1"/>
</dbReference>
<dbReference type="EMBL" id="PQCO01000197">
    <property type="protein sequence ID" value="PUE01647.1"/>
    <property type="molecule type" value="Genomic_DNA"/>
</dbReference>
<proteinExistence type="predicted"/>
<dbReference type="SUPFAM" id="SSF55931">
    <property type="entry name" value="Glutamine synthetase/guanido kinase"/>
    <property type="match status" value="1"/>
</dbReference>
<dbReference type="InterPro" id="IPR006336">
    <property type="entry name" value="GCS2"/>
</dbReference>
<accession>A0A6N4DWE4</accession>
<dbReference type="InterPro" id="IPR050141">
    <property type="entry name" value="GCL_type2/YbdK_subfam"/>
</dbReference>
<dbReference type="PANTHER" id="PTHR36510:SF3">
    <property type="entry name" value="CONSERVED PROTEIN"/>
    <property type="match status" value="1"/>
</dbReference>
<keyword evidence="1" id="KW-0436">Ligase</keyword>
<reference evidence="1 2" key="1">
    <citation type="submission" date="2018-01" db="EMBL/GenBank/DDBJ databases">
        <title>Novel co-symbiosis in the lucinid bivalve Phacoides pectinatus.</title>
        <authorList>
            <person name="Lim S.J."/>
            <person name="Davis B.G."/>
            <person name="Gill D.E."/>
            <person name="Engel A.S."/>
            <person name="Anderson L.C."/>
            <person name="Campbell B.J."/>
        </authorList>
    </citation>
    <scope>NUCLEOTIDE SEQUENCE [LARGE SCALE GENOMIC DNA]</scope>
    <source>
        <strain evidence="1">N3_P5</strain>
    </source>
</reference>
<dbReference type="Gene3D" id="3.30.590.20">
    <property type="match status" value="1"/>
</dbReference>
<evidence type="ECO:0000313" key="1">
    <source>
        <dbReference type="EMBL" id="PUE01647.1"/>
    </source>
</evidence>
<organism evidence="1 2">
    <name type="scientific">Candidatus Sedimenticola endophacoides</name>
    <dbReference type="NCBI Taxonomy" id="2548426"/>
    <lineage>
        <taxon>Bacteria</taxon>
        <taxon>Pseudomonadati</taxon>
        <taxon>Pseudomonadota</taxon>
        <taxon>Gammaproteobacteria</taxon>
        <taxon>Chromatiales</taxon>
        <taxon>Sedimenticolaceae</taxon>
        <taxon>Sedimenticola</taxon>
    </lineage>
</organism>
<dbReference type="InterPro" id="IPR014746">
    <property type="entry name" value="Gln_synth/guanido_kin_cat_dom"/>
</dbReference>
<comment type="caution">
    <text evidence="1">The sequence shown here is derived from an EMBL/GenBank/DDBJ whole genome shotgun (WGS) entry which is preliminary data.</text>
</comment>
<dbReference type="InterPro" id="IPR016602">
    <property type="entry name" value="UCP012666"/>
</dbReference>
<dbReference type="Proteomes" id="UP000250928">
    <property type="component" value="Unassembled WGS sequence"/>
</dbReference>
<sequence>MGQEITQGRFSTEDFLCFGERLERETRLLESWLLEGCFERGHHLGGVELEAWLVDGEAAPAPLNQACIERIGDPLVVPELARFNLELNSQPRALCGGVLSHLADELAATWNKCDLLAREQGARMAMIGILPTVTQADLCLDNMSPLRRYHALDEQLFKLRGGEAVELDIVGRERLRLRHPDVMLEAATTSLQIHLRVNPDQVVRYYNASKILAAPLVALSANSPYLFGCDLWDETRVPLFEQAVAVGGDALTRRVTFGVRYLRRSVMELFQANLDRYPVLLPRLLGQADGRLAHLCLHNGTIWRWNRPLVGFSDQGVPHLRIEHRVLPAGPSLEDCVANAALYFGLVFSLANAPEPPETQLPHIAAAGNFYRAARHGLAARVTWLDGCSGALGRLCAERLLPMAMAGLVSMGVDPAEAAHWLGIVRERLRRRQTGALWQRRWVARHGRDMRGLTLAYLERQERGGPVHQWGV</sequence>